<dbReference type="EMBL" id="JAYFSO010000016">
    <property type="protein sequence ID" value="MEA5124808.1"/>
    <property type="molecule type" value="Genomic_DNA"/>
</dbReference>
<protein>
    <submittedName>
        <fullName evidence="1">Uncharacterized protein</fullName>
    </submittedName>
</protein>
<evidence type="ECO:0000313" key="2">
    <source>
        <dbReference type="Proteomes" id="UP001303614"/>
    </source>
</evidence>
<evidence type="ECO:0000313" key="1">
    <source>
        <dbReference type="EMBL" id="MEA5124808.1"/>
    </source>
</evidence>
<keyword evidence="2" id="KW-1185">Reference proteome</keyword>
<organism evidence="1 2">
    <name type="scientific">Xanthomonas floridensis</name>
    <dbReference type="NCBI Taxonomy" id="1843580"/>
    <lineage>
        <taxon>Bacteria</taxon>
        <taxon>Pseudomonadati</taxon>
        <taxon>Pseudomonadota</taxon>
        <taxon>Gammaproteobacteria</taxon>
        <taxon>Lysobacterales</taxon>
        <taxon>Lysobacteraceae</taxon>
        <taxon>Xanthomonas</taxon>
    </lineage>
</organism>
<proteinExistence type="predicted"/>
<comment type="caution">
    <text evidence="1">The sequence shown here is derived from an EMBL/GenBank/DDBJ whole genome shotgun (WGS) entry which is preliminary data.</text>
</comment>
<accession>A0ABU5PZ14</accession>
<name>A0ABU5PZ14_9XANT</name>
<reference evidence="1 2" key="1">
    <citation type="submission" date="2023-12" db="EMBL/GenBank/DDBJ databases">
        <title>Genome sequencing of Xanthomonas floridensis.</title>
        <authorList>
            <person name="Greer S."/>
            <person name="Harrison J."/>
            <person name="Grant M."/>
            <person name="Vicente J."/>
            <person name="Studholme D."/>
        </authorList>
    </citation>
    <scope>NUCLEOTIDE SEQUENCE [LARGE SCALE GENOMIC DNA]</scope>
    <source>
        <strain evidence="1 2">WHRI 8848</strain>
    </source>
</reference>
<gene>
    <name evidence="1" type="ORF">VB146_13285</name>
</gene>
<dbReference type="Proteomes" id="UP001303614">
    <property type="component" value="Unassembled WGS sequence"/>
</dbReference>
<sequence>MIAAVGWTGRGGRGAPPEAMLAGFDFDARDASRSLASVRYAWSDGFEAKAIDIFNTSWA</sequence>